<dbReference type="EMBL" id="VDUW01000010">
    <property type="protein sequence ID" value="TXL61772.1"/>
    <property type="molecule type" value="Genomic_DNA"/>
</dbReference>
<dbReference type="GO" id="GO:0043565">
    <property type="term" value="F:sequence-specific DNA binding"/>
    <property type="evidence" value="ECO:0007669"/>
    <property type="project" value="InterPro"/>
</dbReference>
<evidence type="ECO:0000259" key="1">
    <source>
        <dbReference type="Pfam" id="PF13518"/>
    </source>
</evidence>
<feature type="domain" description="Insertion element IS150 protein InsJ-like helix-turn-helix" evidence="1">
    <location>
        <begin position="14"/>
        <end position="44"/>
    </location>
</feature>
<reference evidence="2 3" key="1">
    <citation type="submission" date="2019-06" db="EMBL/GenBank/DDBJ databases">
        <title>Cerasibacillus sp. nov., isolated from maize field.</title>
        <authorList>
            <person name="Lin S.-Y."/>
            <person name="Tsai C.-F."/>
            <person name="Young C.-C."/>
        </authorList>
    </citation>
    <scope>NUCLEOTIDE SEQUENCE [LARGE SCALE GENOMIC DNA]</scope>
    <source>
        <strain evidence="2 3">CC-CFT480</strain>
    </source>
</reference>
<dbReference type="InterPro" id="IPR055247">
    <property type="entry name" value="InsJ-like_HTH"/>
</dbReference>
<dbReference type="OrthoDB" id="9797531at2"/>
<evidence type="ECO:0000313" key="3">
    <source>
        <dbReference type="Proteomes" id="UP000321574"/>
    </source>
</evidence>
<dbReference type="RefSeq" id="WP_147668904.1">
    <property type="nucleotide sequence ID" value="NZ_VDUW01000010.1"/>
</dbReference>
<dbReference type="AlphaFoldDB" id="A0A5C8NKK7"/>
<gene>
    <name evidence="2" type="ORF">FHP05_12385</name>
</gene>
<sequence>MTTLKGVFLCVHEKHKVSYNNIYSWVQRYKEHGPAKLIDGRGKPDMIQIVSR</sequence>
<dbReference type="SUPFAM" id="SSF48295">
    <property type="entry name" value="TrpR-like"/>
    <property type="match status" value="1"/>
</dbReference>
<name>A0A5C8NKK7_9BACI</name>
<accession>A0A5C8NKK7</accession>
<organism evidence="2 3">
    <name type="scientific">Cerasibacillus terrae</name>
    <dbReference type="NCBI Taxonomy" id="2498845"/>
    <lineage>
        <taxon>Bacteria</taxon>
        <taxon>Bacillati</taxon>
        <taxon>Bacillota</taxon>
        <taxon>Bacilli</taxon>
        <taxon>Bacillales</taxon>
        <taxon>Bacillaceae</taxon>
        <taxon>Cerasibacillus</taxon>
    </lineage>
</organism>
<dbReference type="InterPro" id="IPR010921">
    <property type="entry name" value="Trp_repressor/repl_initiator"/>
</dbReference>
<keyword evidence="3" id="KW-1185">Reference proteome</keyword>
<comment type="caution">
    <text evidence="2">The sequence shown here is derived from an EMBL/GenBank/DDBJ whole genome shotgun (WGS) entry which is preliminary data.</text>
</comment>
<dbReference type="Proteomes" id="UP000321574">
    <property type="component" value="Unassembled WGS sequence"/>
</dbReference>
<evidence type="ECO:0000313" key="2">
    <source>
        <dbReference type="EMBL" id="TXL61772.1"/>
    </source>
</evidence>
<dbReference type="Pfam" id="PF13518">
    <property type="entry name" value="HTH_28"/>
    <property type="match status" value="1"/>
</dbReference>
<protein>
    <submittedName>
        <fullName evidence="2">Helix-turn-helix domain-containing protein</fullName>
    </submittedName>
</protein>
<proteinExistence type="predicted"/>